<dbReference type="InterPro" id="IPR032716">
    <property type="entry name" value="ACC_epsilon"/>
</dbReference>
<sequence length="92" mass="9720">MSTSGASNPEESNPEVGNTEGGAPVFLRVERGEPTAEELAALVAVLAGAAASSARAGSQDPRPRELWGDPVDNLRHNPPLPPRAYVYGRAWR</sequence>
<evidence type="ECO:0000313" key="3">
    <source>
        <dbReference type="Proteomes" id="UP000642993"/>
    </source>
</evidence>
<name>A0A927JCG0_9ACTN</name>
<dbReference type="GO" id="GO:0004658">
    <property type="term" value="F:propionyl-CoA carboxylase activity"/>
    <property type="evidence" value="ECO:0007669"/>
    <property type="project" value="InterPro"/>
</dbReference>
<feature type="region of interest" description="Disordered" evidence="1">
    <location>
        <begin position="1"/>
        <end position="25"/>
    </location>
</feature>
<dbReference type="AlphaFoldDB" id="A0A927JCG0"/>
<feature type="compositionally biased region" description="Basic and acidic residues" evidence="1">
    <location>
        <begin position="61"/>
        <end position="75"/>
    </location>
</feature>
<evidence type="ECO:0000313" key="2">
    <source>
        <dbReference type="EMBL" id="MBD8506578.1"/>
    </source>
</evidence>
<organism evidence="2 3">
    <name type="scientific">Lolliginicoccus lacisalsi</name>
    <dbReference type="NCBI Taxonomy" id="2742202"/>
    <lineage>
        <taxon>Bacteria</taxon>
        <taxon>Bacillati</taxon>
        <taxon>Actinomycetota</taxon>
        <taxon>Actinomycetes</taxon>
        <taxon>Mycobacteriales</taxon>
        <taxon>Hoyosellaceae</taxon>
        <taxon>Lolliginicoccus</taxon>
    </lineage>
</organism>
<dbReference type="Pfam" id="PF13822">
    <property type="entry name" value="ACC_epsilon"/>
    <property type="match status" value="1"/>
</dbReference>
<dbReference type="GO" id="GO:0003989">
    <property type="term" value="F:acetyl-CoA carboxylase activity"/>
    <property type="evidence" value="ECO:0007669"/>
    <property type="project" value="InterPro"/>
</dbReference>
<keyword evidence="3" id="KW-1185">Reference proteome</keyword>
<accession>A0A927JCG0</accession>
<dbReference type="EMBL" id="JACYWE010000004">
    <property type="protein sequence ID" value="MBD8506578.1"/>
    <property type="molecule type" value="Genomic_DNA"/>
</dbReference>
<reference evidence="2" key="1">
    <citation type="submission" date="2020-09" db="EMBL/GenBank/DDBJ databases">
        <title>Hoyosella lacisalsi sp. nov., a halotolerant actinobacterium isolated from soil of Lake Gudzhirganskoe.</title>
        <authorList>
            <person name="Yang Q."/>
            <person name="Guo P.Y."/>
            <person name="Liu S.W."/>
            <person name="Li F.N."/>
            <person name="Sun C.H."/>
        </authorList>
    </citation>
    <scope>NUCLEOTIDE SEQUENCE</scope>
    <source>
        <strain evidence="2">G463</strain>
    </source>
</reference>
<evidence type="ECO:0000256" key="1">
    <source>
        <dbReference type="SAM" id="MobiDB-lite"/>
    </source>
</evidence>
<feature type="compositionally biased region" description="Polar residues" evidence="1">
    <location>
        <begin position="1"/>
        <end position="11"/>
    </location>
</feature>
<comment type="caution">
    <text evidence="2">The sequence shown here is derived from an EMBL/GenBank/DDBJ whole genome shotgun (WGS) entry which is preliminary data.</text>
</comment>
<gene>
    <name evidence="2" type="ORF">HT102_08775</name>
</gene>
<dbReference type="Proteomes" id="UP000642993">
    <property type="component" value="Unassembled WGS sequence"/>
</dbReference>
<protein>
    <submittedName>
        <fullName evidence="2">Acyl-CoA carboxylase subunit epsilon</fullName>
    </submittedName>
</protein>
<feature type="region of interest" description="Disordered" evidence="1">
    <location>
        <begin position="50"/>
        <end position="92"/>
    </location>
</feature>
<proteinExistence type="predicted"/>
<dbReference type="RefSeq" id="WP_192039036.1">
    <property type="nucleotide sequence ID" value="NZ_JACYWE010000004.1"/>
</dbReference>